<organism evidence="1 2">
    <name type="scientific">Mesonia oceanica</name>
    <dbReference type="NCBI Taxonomy" id="2687242"/>
    <lineage>
        <taxon>Bacteria</taxon>
        <taxon>Pseudomonadati</taxon>
        <taxon>Bacteroidota</taxon>
        <taxon>Flavobacteriia</taxon>
        <taxon>Flavobacteriales</taxon>
        <taxon>Flavobacteriaceae</taxon>
        <taxon>Mesonia</taxon>
    </lineage>
</organism>
<dbReference type="Proteomes" id="UP000356253">
    <property type="component" value="Unassembled WGS sequence"/>
</dbReference>
<gene>
    <name evidence="1" type="primary">mrpG</name>
    <name evidence="1" type="ORF">FVB9532_03133</name>
</gene>
<name>A0AC61YBQ5_9FLAO</name>
<dbReference type="EMBL" id="CABVMM010000013">
    <property type="protein sequence ID" value="VVV01839.1"/>
    <property type="molecule type" value="Genomic_DNA"/>
</dbReference>
<reference evidence="1" key="1">
    <citation type="submission" date="2019-09" db="EMBL/GenBank/DDBJ databases">
        <authorList>
            <person name="Rodrigo-Torres L."/>
            <person name="Arahal R. D."/>
            <person name="Lucena T."/>
        </authorList>
    </citation>
    <scope>NUCLEOTIDE SEQUENCE</scope>
    <source>
        <strain evidence="1">ISS653</strain>
    </source>
</reference>
<protein>
    <submittedName>
        <fullName evidence="1">Na(+)/H(+) antiporter subunit G</fullName>
    </submittedName>
</protein>
<keyword evidence="2" id="KW-1185">Reference proteome</keyword>
<proteinExistence type="predicted"/>
<comment type="caution">
    <text evidence="1">The sequence shown here is derived from an EMBL/GenBank/DDBJ whole genome shotgun (WGS) entry which is preliminary data.</text>
</comment>
<evidence type="ECO:0000313" key="2">
    <source>
        <dbReference type="Proteomes" id="UP000356253"/>
    </source>
</evidence>
<sequence length="138" mass="15175">MLSDILIIILSSLGALFILLAAVGFVRMPDSYLRISVTTKAVTLGVGLLLASAAIYFNDLSVTSRVLAIILFIILTSPVGAHLIARASYFSGNKMWEKSVMDELEGKYRPNSHRLSSGEDIEDVEKMKEEPDRESDLI</sequence>
<accession>A0AC61YBQ5</accession>
<evidence type="ECO:0000313" key="1">
    <source>
        <dbReference type="EMBL" id="VVV01839.1"/>
    </source>
</evidence>